<feature type="compositionally biased region" description="Low complexity" evidence="1">
    <location>
        <begin position="54"/>
        <end position="67"/>
    </location>
</feature>
<dbReference type="Proteomes" id="UP000013966">
    <property type="component" value="Chromosome 1"/>
</dbReference>
<feature type="compositionally biased region" description="Low complexity" evidence="1">
    <location>
        <begin position="76"/>
        <end position="97"/>
    </location>
</feature>
<reference evidence="3 4" key="1">
    <citation type="journal article" date="2013" name="Genome Announc.">
        <title>Complete Genome Sequence of Burkholderia sp. Strain RPE64, Bacterial Symbiont of the Bean Bug Riptortus pedestris.</title>
        <authorList>
            <person name="Shibata T.F."/>
            <person name="Maeda T."/>
            <person name="Nikoh N."/>
            <person name="Yamaguchi K."/>
            <person name="Oshima K."/>
            <person name="Hattori M."/>
            <person name="Nishiyama T."/>
            <person name="Hasebe M."/>
            <person name="Fukatsu T."/>
            <person name="Kikuchi Y."/>
            <person name="Shigenobu S."/>
        </authorList>
    </citation>
    <scope>NUCLEOTIDE SEQUENCE [LARGE SCALE GENOMIC DNA]</scope>
</reference>
<name>R4WXP4_9BURK</name>
<protein>
    <submittedName>
        <fullName evidence="3">Uncharacterized protein</fullName>
    </submittedName>
</protein>
<evidence type="ECO:0000256" key="1">
    <source>
        <dbReference type="SAM" id="MobiDB-lite"/>
    </source>
</evidence>
<feature type="region of interest" description="Disordered" evidence="1">
    <location>
        <begin position="27"/>
        <end position="97"/>
    </location>
</feature>
<feature type="compositionally biased region" description="Low complexity" evidence="1">
    <location>
        <begin position="30"/>
        <end position="39"/>
    </location>
</feature>
<evidence type="ECO:0000256" key="2">
    <source>
        <dbReference type="SAM" id="SignalP"/>
    </source>
</evidence>
<evidence type="ECO:0000313" key="3">
    <source>
        <dbReference type="EMBL" id="BAN22817.1"/>
    </source>
</evidence>
<dbReference type="EMBL" id="AP013058">
    <property type="protein sequence ID" value="BAN22817.1"/>
    <property type="molecule type" value="Genomic_DNA"/>
</dbReference>
<dbReference type="KEGG" id="buo:BRPE64_ACDS10630"/>
<dbReference type="AlphaFoldDB" id="R4WXP4"/>
<dbReference type="STRING" id="758793.BRPE64_ACDS10630"/>
<feature type="signal peptide" evidence="2">
    <location>
        <begin position="1"/>
        <end position="23"/>
    </location>
</feature>
<proteinExistence type="predicted"/>
<reference evidence="3 4" key="2">
    <citation type="journal article" date="2018" name="Int. J. Syst. Evol. Microbiol.">
        <title>Burkholderia insecticola sp. nov., a gut symbiotic bacterium of the bean bug Riptortus pedestris.</title>
        <authorList>
            <person name="Takeshita K."/>
            <person name="Tamaki H."/>
            <person name="Ohbayashi T."/>
            <person name="Meng X.-Y."/>
            <person name="Sone T."/>
            <person name="Mitani Y."/>
            <person name="Peeters C."/>
            <person name="Kikuchi Y."/>
            <person name="Vandamme P."/>
        </authorList>
    </citation>
    <scope>NUCLEOTIDE SEQUENCE [LARGE SCALE GENOMIC DNA]</scope>
    <source>
        <strain evidence="3">RPE64</strain>
    </source>
</reference>
<keyword evidence="2" id="KW-0732">Signal</keyword>
<evidence type="ECO:0000313" key="4">
    <source>
        <dbReference type="Proteomes" id="UP000013966"/>
    </source>
</evidence>
<dbReference type="PATRIC" id="fig|758793.3.peg.1064"/>
<dbReference type="HOGENOM" id="CLU_2421259_0_0_4"/>
<accession>R4WXP4</accession>
<organism evidence="3 4">
    <name type="scientific">Caballeronia insecticola</name>
    <dbReference type="NCBI Taxonomy" id="758793"/>
    <lineage>
        <taxon>Bacteria</taxon>
        <taxon>Pseudomonadati</taxon>
        <taxon>Pseudomonadota</taxon>
        <taxon>Betaproteobacteria</taxon>
        <taxon>Burkholderiales</taxon>
        <taxon>Burkholderiaceae</taxon>
        <taxon>Caballeronia</taxon>
    </lineage>
</organism>
<feature type="chain" id="PRO_5004372965" evidence="2">
    <location>
        <begin position="24"/>
        <end position="97"/>
    </location>
</feature>
<sequence>MEMKTTTAIAGVLFALVSTTALAQEMSRDQMMQRQQQMQPGRTDAVPTPRTGDSSQGGVPSGTSSSGTLMQQREQGMSPNSTSNSSKGSQSTGTMKQ</sequence>
<keyword evidence="4" id="KW-1185">Reference proteome</keyword>
<gene>
    <name evidence="3" type="ORF">BRPE64_ACDS10630</name>
</gene>